<feature type="transmembrane region" description="Helical" evidence="6">
    <location>
        <begin position="188"/>
        <end position="208"/>
    </location>
</feature>
<dbReference type="InterPro" id="IPR002293">
    <property type="entry name" value="AA/rel_permease1"/>
</dbReference>
<proteinExistence type="predicted"/>
<dbReference type="PANTHER" id="PTHR43243:SF4">
    <property type="entry name" value="CATIONIC AMINO ACID TRANSPORTER 4"/>
    <property type="match status" value="1"/>
</dbReference>
<feature type="transmembrane region" description="Helical" evidence="6">
    <location>
        <begin position="156"/>
        <end position="176"/>
    </location>
</feature>
<keyword evidence="2" id="KW-0813">Transport</keyword>
<evidence type="ECO:0000256" key="3">
    <source>
        <dbReference type="ARBA" id="ARBA00022692"/>
    </source>
</evidence>
<evidence type="ECO:0000313" key="8">
    <source>
        <dbReference type="Proteomes" id="UP001430360"/>
    </source>
</evidence>
<evidence type="ECO:0000313" key="7">
    <source>
        <dbReference type="EMBL" id="MCD9097696.1"/>
    </source>
</evidence>
<dbReference type="PIRSF" id="PIRSF006060">
    <property type="entry name" value="AA_transporter"/>
    <property type="match status" value="1"/>
</dbReference>
<evidence type="ECO:0000256" key="6">
    <source>
        <dbReference type="SAM" id="Phobius"/>
    </source>
</evidence>
<dbReference type="PANTHER" id="PTHR43243">
    <property type="entry name" value="INNER MEMBRANE TRANSPORTER YGJI-RELATED"/>
    <property type="match status" value="1"/>
</dbReference>
<protein>
    <submittedName>
        <fullName evidence="7">Amino acid permease</fullName>
    </submittedName>
</protein>
<accession>A0ABS8UG22</accession>
<feature type="transmembrane region" description="Helical" evidence="6">
    <location>
        <begin position="234"/>
        <end position="255"/>
    </location>
</feature>
<comment type="caution">
    <text evidence="7">The sequence shown here is derived from an EMBL/GenBank/DDBJ whole genome shotgun (WGS) entry which is preliminary data.</text>
</comment>
<comment type="subcellular location">
    <subcellularLocation>
        <location evidence="1">Membrane</location>
        <topology evidence="1">Multi-pass membrane protein</topology>
    </subcellularLocation>
</comment>
<keyword evidence="4 6" id="KW-1133">Transmembrane helix</keyword>
<feature type="transmembrane region" description="Helical" evidence="6">
    <location>
        <begin position="363"/>
        <end position="382"/>
    </location>
</feature>
<name>A0ABS8UG22_9GAMM</name>
<reference evidence="7" key="1">
    <citation type="submission" date="2021-12" db="EMBL/GenBank/DDBJ databases">
        <authorList>
            <person name="Ulrich A."/>
        </authorList>
    </citation>
    <scope>NUCLEOTIDE SEQUENCE</scope>
    <source>
        <strain evidence="7">A1P009</strain>
    </source>
</reference>
<feature type="transmembrane region" description="Helical" evidence="6">
    <location>
        <begin position="31"/>
        <end position="51"/>
    </location>
</feature>
<evidence type="ECO:0000256" key="4">
    <source>
        <dbReference type="ARBA" id="ARBA00022989"/>
    </source>
</evidence>
<organism evidence="7 8">
    <name type="scientific">Luteimonas fraxinea</name>
    <dbReference type="NCBI Taxonomy" id="2901869"/>
    <lineage>
        <taxon>Bacteria</taxon>
        <taxon>Pseudomonadati</taxon>
        <taxon>Pseudomonadota</taxon>
        <taxon>Gammaproteobacteria</taxon>
        <taxon>Lysobacterales</taxon>
        <taxon>Lysobacteraceae</taxon>
        <taxon>Luteimonas</taxon>
    </lineage>
</organism>
<keyword evidence="5 6" id="KW-0472">Membrane</keyword>
<feature type="transmembrane region" description="Helical" evidence="6">
    <location>
        <begin position="448"/>
        <end position="466"/>
    </location>
</feature>
<feature type="transmembrane region" description="Helical" evidence="6">
    <location>
        <begin position="315"/>
        <end position="337"/>
    </location>
</feature>
<evidence type="ECO:0000256" key="2">
    <source>
        <dbReference type="ARBA" id="ARBA00022448"/>
    </source>
</evidence>
<evidence type="ECO:0000256" key="1">
    <source>
        <dbReference type="ARBA" id="ARBA00004141"/>
    </source>
</evidence>
<dbReference type="RefSeq" id="WP_232136781.1">
    <property type="nucleotide sequence ID" value="NZ_CP089507.1"/>
</dbReference>
<feature type="transmembrane region" description="Helical" evidence="6">
    <location>
        <begin position="422"/>
        <end position="442"/>
    </location>
</feature>
<dbReference type="Pfam" id="PF13520">
    <property type="entry name" value="AA_permease_2"/>
    <property type="match status" value="1"/>
</dbReference>
<sequence length="479" mass="50404">MQAWLRRKDINRITEHEEGRRLVRTLGWPHLIALGIGAIVGTGIYTLIGVGADKAGPAVLLSFMIAGVVCACAALAYAELSTMIPAAGSAYTYSYAVLGEAIAWVVGWSLILEYSLVVSTVAVGWSGYFVGFLEWLQTNFGWNVTLPAALAAGPHAGGVLNVPAIVITFAVAGLLIAGTRESATLNAILVVFKLIALGVFIAVALPAFDAANLEPFMPFGFSKSLGADGVERGVMAAAAIIFFAFYGFDAISTAAEETKNPGRDLSIGIVGSMVGCTIIYMLVALAAVGAMSFAVFGKSAEPLALIMRELGHPTAALAIGVVAIIALPTVLLAFFYGQSRIFFVMSRDGLLPRGLSKVNPRTGTPVAITLFTAVLVAALAGVARLDEIAALANAGTLAAFTAVAVCLLVLRHRDPDRPRVFRTPLAWVVGPVAILGCLYLFWSLPSRTQLWFLAWNVLGVVVYLIYSRRNSVLAKGGVA</sequence>
<dbReference type="Proteomes" id="UP001430360">
    <property type="component" value="Unassembled WGS sequence"/>
</dbReference>
<feature type="transmembrane region" description="Helical" evidence="6">
    <location>
        <begin position="90"/>
        <end position="111"/>
    </location>
</feature>
<reference evidence="7" key="2">
    <citation type="journal article" date="2022" name="Syst. Appl. Microbiol.">
        <title>Physiological and genomic characterisation of Luteimonas fraxinea sp. nov., a bacterial species associated with trees tolerant to ash dieback.</title>
        <authorList>
            <person name="Ulrich K."/>
            <person name="Becker R."/>
            <person name="Behrendt U."/>
            <person name="Kube M."/>
            <person name="Schneck V."/>
            <person name="Ulrich A."/>
        </authorList>
    </citation>
    <scope>NUCLEOTIDE SEQUENCE</scope>
    <source>
        <strain evidence="7">A1P009</strain>
    </source>
</reference>
<feature type="transmembrane region" description="Helical" evidence="6">
    <location>
        <begin position="388"/>
        <end position="410"/>
    </location>
</feature>
<feature type="transmembrane region" description="Helical" evidence="6">
    <location>
        <begin position="58"/>
        <end position="78"/>
    </location>
</feature>
<feature type="transmembrane region" description="Helical" evidence="6">
    <location>
        <begin position="267"/>
        <end position="295"/>
    </location>
</feature>
<keyword evidence="8" id="KW-1185">Reference proteome</keyword>
<feature type="transmembrane region" description="Helical" evidence="6">
    <location>
        <begin position="116"/>
        <end position="136"/>
    </location>
</feature>
<dbReference type="EMBL" id="JAJQKU010000003">
    <property type="protein sequence ID" value="MCD9097696.1"/>
    <property type="molecule type" value="Genomic_DNA"/>
</dbReference>
<gene>
    <name evidence="7" type="ORF">LTT95_12175</name>
</gene>
<evidence type="ECO:0000256" key="5">
    <source>
        <dbReference type="ARBA" id="ARBA00023136"/>
    </source>
</evidence>
<dbReference type="Gene3D" id="1.20.1740.10">
    <property type="entry name" value="Amino acid/polyamine transporter I"/>
    <property type="match status" value="1"/>
</dbReference>
<keyword evidence="3 6" id="KW-0812">Transmembrane</keyword>